<dbReference type="InterPro" id="IPR045179">
    <property type="entry name" value="YgfZ/GcvT"/>
</dbReference>
<dbReference type="PANTHER" id="PTHR22602:SF0">
    <property type="entry name" value="TRANSFERASE CAF17, MITOCHONDRIAL-RELATED"/>
    <property type="match status" value="1"/>
</dbReference>
<dbReference type="PIRSF" id="PIRSF006487">
    <property type="entry name" value="GcvT"/>
    <property type="match status" value="1"/>
</dbReference>
<reference evidence="2" key="1">
    <citation type="submission" date="2018-06" db="EMBL/GenBank/DDBJ databases">
        <authorList>
            <person name="Zhirakovskaya E."/>
        </authorList>
    </citation>
    <scope>NUCLEOTIDE SEQUENCE</scope>
</reference>
<feature type="domain" description="GCVT N-terminal" evidence="1">
    <location>
        <begin position="28"/>
        <end position="145"/>
    </location>
</feature>
<evidence type="ECO:0000259" key="1">
    <source>
        <dbReference type="Pfam" id="PF01571"/>
    </source>
</evidence>
<organism evidence="2">
    <name type="scientific">hydrothermal vent metagenome</name>
    <dbReference type="NCBI Taxonomy" id="652676"/>
    <lineage>
        <taxon>unclassified sequences</taxon>
        <taxon>metagenomes</taxon>
        <taxon>ecological metagenomes</taxon>
    </lineage>
</organism>
<dbReference type="InterPro" id="IPR029043">
    <property type="entry name" value="GcvT/YgfZ_C"/>
</dbReference>
<proteinExistence type="predicted"/>
<sequence length="344" mass="38120">MNTPWHDFLSQHGASLNDARQISFGHDARTEINSIVDELAVISLDQLGIIQVSGEDAQDFLQSQFSNDIALLNSTTSQLSAYCNPKGRILAQFLVIQANDSYLLILPLNIIDKTMQRLTMFVMRSKVELANVTNELICFGLAGNQPENTEFALPENDYQLATRQSVLTIKLPAPLNRYLIIAPIENAMSIWTSLKDSHTPRSHHVWQWLEIQAGIPSIVKETMEEFVPQMVNLELIGAVNFKKGCYPGQEIVARMHYLGKAKRRMFKLHSKEATPPPPGTDLYLNGGDGQSAGKIVSAEPANDSGIDLLAVIRLNHQNSDQLRLGSADGPALEFTAQPYSLDPE</sequence>
<protein>
    <submittedName>
        <fullName evidence="2">tRNA-modifying protein YgfZ</fullName>
    </submittedName>
</protein>
<dbReference type="SUPFAM" id="SSF101790">
    <property type="entry name" value="Aminomethyltransferase beta-barrel domain"/>
    <property type="match status" value="1"/>
</dbReference>
<dbReference type="AlphaFoldDB" id="A0A3B1B7D8"/>
<dbReference type="NCBIfam" id="TIGR03317">
    <property type="entry name" value="ygfZ_signature"/>
    <property type="match status" value="1"/>
</dbReference>
<gene>
    <name evidence="2" type="ORF">MNBD_GAMMA21-2873</name>
</gene>
<dbReference type="SUPFAM" id="SSF103025">
    <property type="entry name" value="Folate-binding domain"/>
    <property type="match status" value="1"/>
</dbReference>
<dbReference type="EMBL" id="UOFR01000081">
    <property type="protein sequence ID" value="VAX01017.1"/>
    <property type="molecule type" value="Genomic_DNA"/>
</dbReference>
<evidence type="ECO:0000313" key="2">
    <source>
        <dbReference type="EMBL" id="VAX01017.1"/>
    </source>
</evidence>
<dbReference type="Gene3D" id="3.30.70.1630">
    <property type="match status" value="1"/>
</dbReference>
<dbReference type="InterPro" id="IPR006222">
    <property type="entry name" value="GCVT_N"/>
</dbReference>
<dbReference type="Pfam" id="PF01571">
    <property type="entry name" value="GCV_T"/>
    <property type="match status" value="1"/>
</dbReference>
<name>A0A3B1B7D8_9ZZZZ</name>
<dbReference type="Gene3D" id="2.40.30.160">
    <property type="match status" value="1"/>
</dbReference>
<accession>A0A3B1B7D8</accession>
<dbReference type="GO" id="GO:0016226">
    <property type="term" value="P:iron-sulfur cluster assembly"/>
    <property type="evidence" value="ECO:0007669"/>
    <property type="project" value="TreeGrafter"/>
</dbReference>
<dbReference type="Gene3D" id="3.30.70.1400">
    <property type="entry name" value="Aminomethyltransferase beta-barrel domains"/>
    <property type="match status" value="1"/>
</dbReference>
<dbReference type="InterPro" id="IPR017703">
    <property type="entry name" value="YgfZ/GCV_T_CS"/>
</dbReference>
<dbReference type="PANTHER" id="PTHR22602">
    <property type="entry name" value="TRANSFERASE CAF17, MITOCHONDRIAL-RELATED"/>
    <property type="match status" value="1"/>
</dbReference>